<evidence type="ECO:0000256" key="3">
    <source>
        <dbReference type="PIRNR" id="PIRNR000441"/>
    </source>
</evidence>
<dbReference type="SUPFAM" id="SSF51161">
    <property type="entry name" value="Trimeric LpxA-like enzymes"/>
    <property type="match status" value="1"/>
</dbReference>
<proteinExistence type="inferred from homology"/>
<evidence type="ECO:0000256" key="1">
    <source>
        <dbReference type="ARBA" id="ARBA00022679"/>
    </source>
</evidence>
<comment type="similarity">
    <text evidence="3">Belongs to the transferase hexapeptide repeat family.</text>
</comment>
<comment type="caution">
    <text evidence="4">The sequence shown here is derived from an EMBL/GenBank/DDBJ whole genome shotgun (WGS) entry which is preliminary data.</text>
</comment>
<name>A0ABS2CXZ1_9FLAO</name>
<keyword evidence="5" id="KW-1185">Reference proteome</keyword>
<keyword evidence="1 3" id="KW-0808">Transferase</keyword>
<dbReference type="EC" id="2.3.1.30" evidence="3"/>
<gene>
    <name evidence="4" type="ORF">H9X54_011035</name>
</gene>
<dbReference type="CDD" id="cd03354">
    <property type="entry name" value="LbH_SAT"/>
    <property type="match status" value="1"/>
</dbReference>
<dbReference type="EMBL" id="JACSOD020000491">
    <property type="protein sequence ID" value="MBM6499828.1"/>
    <property type="molecule type" value="Genomic_DNA"/>
</dbReference>
<dbReference type="InterPro" id="IPR005881">
    <property type="entry name" value="Ser_O-AcTrfase"/>
</dbReference>
<keyword evidence="2 3" id="KW-0012">Acyltransferase</keyword>
<dbReference type="Gene3D" id="2.160.10.10">
    <property type="entry name" value="Hexapeptide repeat proteins"/>
    <property type="match status" value="1"/>
</dbReference>
<dbReference type="PANTHER" id="PTHR42811">
    <property type="entry name" value="SERINE ACETYLTRANSFERASE"/>
    <property type="match status" value="1"/>
</dbReference>
<dbReference type="Proteomes" id="UP000759529">
    <property type="component" value="Unassembled WGS sequence"/>
</dbReference>
<reference evidence="4 5" key="1">
    <citation type="submission" date="2021-02" db="EMBL/GenBank/DDBJ databases">
        <authorList>
            <person name="Jung H.S."/>
            <person name="Chun B.H."/>
            <person name="Jeon C.O."/>
        </authorList>
    </citation>
    <scope>NUCLEOTIDE SEQUENCE [LARGE SCALE GENOMIC DNA]</scope>
    <source>
        <strain evidence="4 5">LMG 25203</strain>
    </source>
</reference>
<evidence type="ECO:0000256" key="2">
    <source>
        <dbReference type="ARBA" id="ARBA00023315"/>
    </source>
</evidence>
<dbReference type="InterPro" id="IPR011004">
    <property type="entry name" value="Trimer_LpxA-like_sf"/>
</dbReference>
<evidence type="ECO:0000313" key="4">
    <source>
        <dbReference type="EMBL" id="MBM6499828.1"/>
    </source>
</evidence>
<sequence>MFSDYINHDCYRVIGKKITLVNFFKAYRNQGFRYLLFMRLSHFYRKNLFVYTFSRMMMRHYSYKFGFQIPSNTKIGKGLYFSHFGTVVINENVTMGENCNVNHNVTIGRQNRGSKKGSPTIGNFVWFGTGCVVVGKINIGNNVLIAPNSYVNFDVPSNSIVIGNPAKIIEKENPTEDYINQILLK</sequence>
<accession>A0ABS2CXZ1</accession>
<dbReference type="PIRSF" id="PIRSF000441">
    <property type="entry name" value="CysE"/>
    <property type="match status" value="1"/>
</dbReference>
<dbReference type="RefSeq" id="WP_187657110.1">
    <property type="nucleotide sequence ID" value="NZ_JACSOD020000491.1"/>
</dbReference>
<comment type="catalytic activity">
    <reaction evidence="3">
        <text>L-serine + acetyl-CoA = O-acetyl-L-serine + CoA</text>
        <dbReference type="Rhea" id="RHEA:24560"/>
        <dbReference type="ChEBI" id="CHEBI:33384"/>
        <dbReference type="ChEBI" id="CHEBI:57287"/>
        <dbReference type="ChEBI" id="CHEBI:57288"/>
        <dbReference type="ChEBI" id="CHEBI:58340"/>
        <dbReference type="EC" id="2.3.1.30"/>
    </reaction>
</comment>
<organism evidence="4 5">
    <name type="scientific">Flavobacterium macrobrachii</name>
    <dbReference type="NCBI Taxonomy" id="591204"/>
    <lineage>
        <taxon>Bacteria</taxon>
        <taxon>Pseudomonadati</taxon>
        <taxon>Bacteroidota</taxon>
        <taxon>Flavobacteriia</taxon>
        <taxon>Flavobacteriales</taxon>
        <taxon>Flavobacteriaceae</taxon>
        <taxon>Flavobacterium</taxon>
    </lineage>
</organism>
<protein>
    <recommendedName>
        <fullName evidence="3">Serine acetyltransferase</fullName>
        <ecNumber evidence="3">2.3.1.30</ecNumber>
    </recommendedName>
</protein>
<dbReference type="InterPro" id="IPR045304">
    <property type="entry name" value="LbH_SAT"/>
</dbReference>
<evidence type="ECO:0000313" key="5">
    <source>
        <dbReference type="Proteomes" id="UP000759529"/>
    </source>
</evidence>